<feature type="chain" id="PRO_5046560263" evidence="2">
    <location>
        <begin position="22"/>
        <end position="138"/>
    </location>
</feature>
<proteinExistence type="predicted"/>
<protein>
    <submittedName>
        <fullName evidence="3">DUF4148 domain-containing protein</fullName>
    </submittedName>
</protein>
<evidence type="ECO:0000313" key="4">
    <source>
        <dbReference type="Proteomes" id="UP001629246"/>
    </source>
</evidence>
<dbReference type="InterPro" id="IPR025421">
    <property type="entry name" value="DUF4148"/>
</dbReference>
<dbReference type="EMBL" id="JAQQFM010000008">
    <property type="protein sequence ID" value="MFL9926371.1"/>
    <property type="molecule type" value="Genomic_DNA"/>
</dbReference>
<evidence type="ECO:0000313" key="3">
    <source>
        <dbReference type="EMBL" id="MFL9926371.1"/>
    </source>
</evidence>
<keyword evidence="2" id="KW-0732">Signal</keyword>
<evidence type="ECO:0000256" key="1">
    <source>
        <dbReference type="SAM" id="MobiDB-lite"/>
    </source>
</evidence>
<reference evidence="3 4" key="1">
    <citation type="journal article" date="2024" name="Chem. Sci.">
        <title>Discovery of megapolipeptins by genome mining of a Burkholderiales bacteria collection.</title>
        <authorList>
            <person name="Paulo B.S."/>
            <person name="Recchia M.J.J."/>
            <person name="Lee S."/>
            <person name="Fergusson C.H."/>
            <person name="Romanowski S.B."/>
            <person name="Hernandez A."/>
            <person name="Krull N."/>
            <person name="Liu D.Y."/>
            <person name="Cavanagh H."/>
            <person name="Bos A."/>
            <person name="Gray C.A."/>
            <person name="Murphy B.T."/>
            <person name="Linington R.G."/>
            <person name="Eustaquio A.S."/>
        </authorList>
    </citation>
    <scope>NUCLEOTIDE SEQUENCE [LARGE SCALE GENOMIC DNA]</scope>
    <source>
        <strain evidence="3 4">RL21-008-BIB-A</strain>
    </source>
</reference>
<dbReference type="RefSeq" id="WP_408159576.1">
    <property type="nucleotide sequence ID" value="NZ_JAQQFM010000008.1"/>
</dbReference>
<accession>A0ABW9AD54</accession>
<feature type="signal peptide" evidence="2">
    <location>
        <begin position="1"/>
        <end position="21"/>
    </location>
</feature>
<sequence>MKNQTLMIALLLAATSGSVMAEGDATAPFDSAPTYTQSAAPGKTRAQVIAELKQARAEGMLSTGDYDYPKQRPFVSTKTRADVVAELKQAQAQGLANVSDADYPKLPQVASTKTRAQVQSELAQSRNGVTQQGLYNGA</sequence>
<gene>
    <name evidence="3" type="ORF">PQR62_18995</name>
</gene>
<dbReference type="Proteomes" id="UP001629246">
    <property type="component" value="Unassembled WGS sequence"/>
</dbReference>
<keyword evidence="4" id="KW-1185">Reference proteome</keyword>
<name>A0ABW9AD54_9BURK</name>
<organism evidence="3 4">
    <name type="scientific">Herbaspirillum lusitanum</name>
    <dbReference type="NCBI Taxonomy" id="213312"/>
    <lineage>
        <taxon>Bacteria</taxon>
        <taxon>Pseudomonadati</taxon>
        <taxon>Pseudomonadota</taxon>
        <taxon>Betaproteobacteria</taxon>
        <taxon>Burkholderiales</taxon>
        <taxon>Oxalobacteraceae</taxon>
        <taxon>Herbaspirillum</taxon>
    </lineage>
</organism>
<evidence type="ECO:0000256" key="2">
    <source>
        <dbReference type="SAM" id="SignalP"/>
    </source>
</evidence>
<dbReference type="Pfam" id="PF13663">
    <property type="entry name" value="DUF4148"/>
    <property type="match status" value="2"/>
</dbReference>
<comment type="caution">
    <text evidence="3">The sequence shown here is derived from an EMBL/GenBank/DDBJ whole genome shotgun (WGS) entry which is preliminary data.</text>
</comment>
<feature type="region of interest" description="Disordered" evidence="1">
    <location>
        <begin position="112"/>
        <end position="138"/>
    </location>
</feature>